<dbReference type="GO" id="GO:0016020">
    <property type="term" value="C:membrane"/>
    <property type="evidence" value="ECO:0007669"/>
    <property type="project" value="UniProtKB-SubCell"/>
</dbReference>
<dbReference type="SMART" id="SM00387">
    <property type="entry name" value="HATPase_c"/>
    <property type="match status" value="1"/>
</dbReference>
<protein>
    <recommendedName>
        <fullName evidence="3">histidine kinase</fullName>
        <ecNumber evidence="3">2.7.13.3</ecNumber>
    </recommendedName>
</protein>
<dbReference type="GO" id="GO:0000155">
    <property type="term" value="F:phosphorelay sensor kinase activity"/>
    <property type="evidence" value="ECO:0007669"/>
    <property type="project" value="InterPro"/>
</dbReference>
<dbReference type="Gene3D" id="1.10.287.130">
    <property type="match status" value="1"/>
</dbReference>
<evidence type="ECO:0000256" key="3">
    <source>
        <dbReference type="ARBA" id="ARBA00012438"/>
    </source>
</evidence>
<dbReference type="EMBL" id="VYDA01000096">
    <property type="protein sequence ID" value="MYH60673.1"/>
    <property type="molecule type" value="Genomic_DNA"/>
</dbReference>
<dbReference type="InterPro" id="IPR003594">
    <property type="entry name" value="HATPase_dom"/>
</dbReference>
<dbReference type="SUPFAM" id="SSF158472">
    <property type="entry name" value="HAMP domain-like"/>
    <property type="match status" value="1"/>
</dbReference>
<evidence type="ECO:0000256" key="4">
    <source>
        <dbReference type="ARBA" id="ARBA00022553"/>
    </source>
</evidence>
<dbReference type="InterPro" id="IPR004358">
    <property type="entry name" value="Sig_transdc_His_kin-like_C"/>
</dbReference>
<dbReference type="FunFam" id="3.30.565.10:FF:000006">
    <property type="entry name" value="Sensor histidine kinase WalK"/>
    <property type="match status" value="1"/>
</dbReference>
<dbReference type="PANTHER" id="PTHR43547">
    <property type="entry name" value="TWO-COMPONENT HISTIDINE KINASE"/>
    <property type="match status" value="1"/>
</dbReference>
<feature type="region of interest" description="Disordered" evidence="8">
    <location>
        <begin position="466"/>
        <end position="485"/>
    </location>
</feature>
<accession>A0A6B1FU91</accession>
<dbReference type="SUPFAM" id="SSF55874">
    <property type="entry name" value="ATPase domain of HSP90 chaperone/DNA topoisomerase II/histidine kinase"/>
    <property type="match status" value="1"/>
</dbReference>
<dbReference type="Gene3D" id="3.30.565.10">
    <property type="entry name" value="Histidine kinase-like ATPase, C-terminal domain"/>
    <property type="match status" value="1"/>
</dbReference>
<dbReference type="PRINTS" id="PR00344">
    <property type="entry name" value="BCTRLSENSOR"/>
</dbReference>
<evidence type="ECO:0000313" key="12">
    <source>
        <dbReference type="EMBL" id="MYH60673.1"/>
    </source>
</evidence>
<feature type="domain" description="Histidine kinase" evidence="10">
    <location>
        <begin position="244"/>
        <end position="460"/>
    </location>
</feature>
<evidence type="ECO:0000256" key="9">
    <source>
        <dbReference type="SAM" id="Phobius"/>
    </source>
</evidence>
<dbReference type="InterPro" id="IPR036097">
    <property type="entry name" value="HisK_dim/P_sf"/>
</dbReference>
<feature type="domain" description="HAMP" evidence="11">
    <location>
        <begin position="184"/>
        <end position="236"/>
    </location>
</feature>
<gene>
    <name evidence="12" type="ORF">F4148_02535</name>
</gene>
<dbReference type="Pfam" id="PF00512">
    <property type="entry name" value="HisKA"/>
    <property type="match status" value="1"/>
</dbReference>
<dbReference type="Gene3D" id="6.10.340.10">
    <property type="match status" value="1"/>
</dbReference>
<comment type="subcellular location">
    <subcellularLocation>
        <location evidence="2">Membrane</location>
    </subcellularLocation>
</comment>
<dbReference type="SUPFAM" id="SSF47384">
    <property type="entry name" value="Homodimeric domain of signal transducing histidine kinase"/>
    <property type="match status" value="1"/>
</dbReference>
<comment type="catalytic activity">
    <reaction evidence="1">
        <text>ATP + protein L-histidine = ADP + protein N-phospho-L-histidine.</text>
        <dbReference type="EC" id="2.7.13.3"/>
    </reaction>
</comment>
<dbReference type="InterPro" id="IPR003660">
    <property type="entry name" value="HAMP_dom"/>
</dbReference>
<evidence type="ECO:0000259" key="11">
    <source>
        <dbReference type="PROSITE" id="PS50885"/>
    </source>
</evidence>
<evidence type="ECO:0000256" key="6">
    <source>
        <dbReference type="ARBA" id="ARBA00022777"/>
    </source>
</evidence>
<dbReference type="CDD" id="cd06225">
    <property type="entry name" value="HAMP"/>
    <property type="match status" value="1"/>
</dbReference>
<evidence type="ECO:0000256" key="7">
    <source>
        <dbReference type="ARBA" id="ARBA00023012"/>
    </source>
</evidence>
<reference evidence="12" key="1">
    <citation type="submission" date="2019-09" db="EMBL/GenBank/DDBJ databases">
        <title>Characterisation of the sponge microbiome using genome-centric metagenomics.</title>
        <authorList>
            <person name="Engelberts J.P."/>
            <person name="Robbins S.J."/>
            <person name="De Goeij J.M."/>
            <person name="Aranda M."/>
            <person name="Bell S.C."/>
            <person name="Webster N.S."/>
        </authorList>
    </citation>
    <scope>NUCLEOTIDE SEQUENCE</scope>
    <source>
        <strain evidence="12">SB0675_bin_29</strain>
    </source>
</reference>
<dbReference type="EC" id="2.7.13.3" evidence="3"/>
<name>A0A6B1FU91_9CHLR</name>
<keyword evidence="6" id="KW-0418">Kinase</keyword>
<dbReference type="SMART" id="SM00388">
    <property type="entry name" value="HisKA"/>
    <property type="match status" value="1"/>
</dbReference>
<keyword evidence="7" id="KW-0902">Two-component regulatory system</keyword>
<dbReference type="CDD" id="cd00082">
    <property type="entry name" value="HisKA"/>
    <property type="match status" value="1"/>
</dbReference>
<dbReference type="SMART" id="SM00304">
    <property type="entry name" value="HAMP"/>
    <property type="match status" value="1"/>
</dbReference>
<dbReference type="InterPro" id="IPR005467">
    <property type="entry name" value="His_kinase_dom"/>
</dbReference>
<dbReference type="InterPro" id="IPR003661">
    <property type="entry name" value="HisK_dim/P_dom"/>
</dbReference>
<evidence type="ECO:0000256" key="1">
    <source>
        <dbReference type="ARBA" id="ARBA00000085"/>
    </source>
</evidence>
<dbReference type="Pfam" id="PF00672">
    <property type="entry name" value="HAMP"/>
    <property type="match status" value="1"/>
</dbReference>
<dbReference type="AlphaFoldDB" id="A0A6B1FU91"/>
<comment type="caution">
    <text evidence="12">The sequence shown here is derived from an EMBL/GenBank/DDBJ whole genome shotgun (WGS) entry which is preliminary data.</text>
</comment>
<keyword evidence="5" id="KW-0808">Transferase</keyword>
<dbReference type="PROSITE" id="PS50885">
    <property type="entry name" value="HAMP"/>
    <property type="match status" value="1"/>
</dbReference>
<organism evidence="12">
    <name type="scientific">Caldilineaceae bacterium SB0675_bin_29</name>
    <dbReference type="NCBI Taxonomy" id="2605266"/>
    <lineage>
        <taxon>Bacteria</taxon>
        <taxon>Bacillati</taxon>
        <taxon>Chloroflexota</taxon>
        <taxon>Caldilineae</taxon>
        <taxon>Caldilineales</taxon>
        <taxon>Caldilineaceae</taxon>
    </lineage>
</organism>
<dbReference type="Pfam" id="PF02518">
    <property type="entry name" value="HATPase_c"/>
    <property type="match status" value="1"/>
</dbReference>
<feature type="transmembrane region" description="Helical" evidence="9">
    <location>
        <begin position="6"/>
        <end position="27"/>
    </location>
</feature>
<proteinExistence type="predicted"/>
<keyword evidence="9" id="KW-1133">Transmembrane helix</keyword>
<sequence>MNRLWVRLSLAFAAIIVITFGTISFTARRFFNDNNLRSLALFYFERPSGLANQLEEHYANHGSWQGVSTLLEGADSALFFTAGRRKILILTDPEGQVLYATAGTGRPDHLEPYQLQQSLPIRVEGQTVGFLDLVHQERPPGRLFSVSAPDDIPAGFADQTSEFLLQLLLLGALLAIVFGMMVSRRLAAPLIHLVEGTQAIARRDLSFRVAEKGSTEMREVSNSFNRMAAALEDAETLRRNMLTDIAHELRTPLTVLEGNLRAILDDVYPLEKAEIARLYDQTRHLHRLVDDLRLLAQAEARQLPLQRSPSDLKVQLEEAAELFAPLAEEKSVALETSLPRTTVLAAVDRMRFAQTLQNLLTNALQHTPAGGVITLSLQTEEETAAISVADSGEGIASEDISRVFDRFYRVDKNRTRDSGGVGLGLAIAQALVEAHDGEIDAASVGLGQGSTFTIRLPLVRGEDLQSLAPAHSEASPESRTTSHSV</sequence>
<dbReference type="InterPro" id="IPR036890">
    <property type="entry name" value="HATPase_C_sf"/>
</dbReference>
<evidence type="ECO:0000256" key="2">
    <source>
        <dbReference type="ARBA" id="ARBA00004370"/>
    </source>
</evidence>
<evidence type="ECO:0000256" key="5">
    <source>
        <dbReference type="ARBA" id="ARBA00022679"/>
    </source>
</evidence>
<dbReference type="PANTHER" id="PTHR43547:SF2">
    <property type="entry name" value="HYBRID SIGNAL TRANSDUCTION HISTIDINE KINASE C"/>
    <property type="match status" value="1"/>
</dbReference>
<evidence type="ECO:0000256" key="8">
    <source>
        <dbReference type="SAM" id="MobiDB-lite"/>
    </source>
</evidence>
<keyword evidence="4" id="KW-0597">Phosphoprotein</keyword>
<evidence type="ECO:0000259" key="10">
    <source>
        <dbReference type="PROSITE" id="PS50109"/>
    </source>
</evidence>
<keyword evidence="9" id="KW-0472">Membrane</keyword>
<dbReference type="PROSITE" id="PS50109">
    <property type="entry name" value="HIS_KIN"/>
    <property type="match status" value="1"/>
</dbReference>
<feature type="compositionally biased region" description="Polar residues" evidence="8">
    <location>
        <begin position="475"/>
        <end position="485"/>
    </location>
</feature>
<feature type="transmembrane region" description="Helical" evidence="9">
    <location>
        <begin position="163"/>
        <end position="182"/>
    </location>
</feature>
<keyword evidence="9" id="KW-0812">Transmembrane</keyword>